<dbReference type="PANTHER" id="PTHR43737:SF1">
    <property type="entry name" value="DUF1501 DOMAIN-CONTAINING PROTEIN"/>
    <property type="match status" value="1"/>
</dbReference>
<dbReference type="RefSeq" id="WP_194312961.1">
    <property type="nucleotide sequence ID" value="NZ_JADHEC010000040.1"/>
</dbReference>
<gene>
    <name evidence="4" type="ORF">IR213_14180</name>
</gene>
<evidence type="ECO:0000259" key="3">
    <source>
        <dbReference type="Pfam" id="PF18962"/>
    </source>
</evidence>
<evidence type="ECO:0000256" key="2">
    <source>
        <dbReference type="SAM" id="SignalP"/>
    </source>
</evidence>
<reference evidence="4" key="1">
    <citation type="submission" date="2020-11" db="EMBL/GenBank/DDBJ databases">
        <title>Genome of Flavobacterium soyangense.</title>
        <authorList>
            <person name="Liu Q."/>
            <person name="Xin Y.-H."/>
        </authorList>
    </citation>
    <scope>NUCLEOTIDE SEQUENCE</scope>
    <source>
        <strain evidence="4">CGMCC 1.13493</strain>
    </source>
</reference>
<dbReference type="AlphaFoldDB" id="A0A930XX02"/>
<dbReference type="Pfam" id="PF07394">
    <property type="entry name" value="DUF1501"/>
    <property type="match status" value="1"/>
</dbReference>
<organism evidence="4 5">
    <name type="scientific">Flavobacterium soyangense</name>
    <dbReference type="NCBI Taxonomy" id="2023265"/>
    <lineage>
        <taxon>Bacteria</taxon>
        <taxon>Pseudomonadati</taxon>
        <taxon>Bacteroidota</taxon>
        <taxon>Flavobacteriia</taxon>
        <taxon>Flavobacteriales</taxon>
        <taxon>Flavobacteriaceae</taxon>
        <taxon>Flavobacterium</taxon>
    </lineage>
</organism>
<dbReference type="InterPro" id="IPR026444">
    <property type="entry name" value="Secre_tail"/>
</dbReference>
<protein>
    <submittedName>
        <fullName evidence="4">DUF1501 domain-containing protein</fullName>
    </submittedName>
</protein>
<feature type="domain" description="Secretion system C-terminal sorting" evidence="3">
    <location>
        <begin position="472"/>
        <end position="545"/>
    </location>
</feature>
<feature type="signal peptide" evidence="2">
    <location>
        <begin position="1"/>
        <end position="25"/>
    </location>
</feature>
<proteinExistence type="predicted"/>
<dbReference type="EMBL" id="JADHEC010000040">
    <property type="protein sequence ID" value="MBF2709727.1"/>
    <property type="molecule type" value="Genomic_DNA"/>
</dbReference>
<evidence type="ECO:0000313" key="5">
    <source>
        <dbReference type="Proteomes" id="UP000646211"/>
    </source>
</evidence>
<evidence type="ECO:0000313" key="4">
    <source>
        <dbReference type="EMBL" id="MBF2709727.1"/>
    </source>
</evidence>
<keyword evidence="5" id="KW-1185">Reference proteome</keyword>
<keyword evidence="1 2" id="KW-0732">Signal</keyword>
<name>A0A930XX02_9FLAO</name>
<dbReference type="InterPro" id="IPR010869">
    <property type="entry name" value="DUF1501"/>
</dbReference>
<dbReference type="Pfam" id="PF18962">
    <property type="entry name" value="Por_Secre_tail"/>
    <property type="match status" value="1"/>
</dbReference>
<sequence>MIRRNFIKLTSTASALSLLPTEVFALFKSAGMSECPNSDAKKLVLIQLAGANDGLNTIVPINQYDTYATLRPNIKLDNVGMTNGIINLDSTLALTDQVGLHPSLIGFKNLYDKGFMRIIQGVGYPSQDKSHFKSTDSWLTGGDGTMANNNLDSGWTGRFLENYFTNFLNSNFPLGIQLGSSDNSLGFHGEIEHGMSLNISGQDLSGFYSVVNGLSGQPPANIPDSEYGSLLQFIINNDTSANSYAQSISNSFNSGSNSLIYPNTSLSNQLKTVARFISGGLQTKVYLVKISGFDTHFMQVAANNTTHLGNHASLLAQISDAINTFITDLNNQNVGNDVIAVTFSEFGRKAAENASLGTDHGEIAPMFVFGNAINPGISGTNINLSEAVSTNNYQLKTVQHDYRRVFSTILQDWFGASNQTLDLTFYNNTTNTGFSNNKIADFIKTQNTVNSSCYTNKLLSINEFKNTYEVLVYPNPTTEVITIYSPNNNDIYSVSIYSIDGKLIGKYKNPLTSDQFSINVENLSIGFYNLKIETTNGNFSKKIIVRR</sequence>
<accession>A0A930XX02</accession>
<dbReference type="PANTHER" id="PTHR43737">
    <property type="entry name" value="BLL7424 PROTEIN"/>
    <property type="match status" value="1"/>
</dbReference>
<comment type="caution">
    <text evidence="4">The sequence shown here is derived from an EMBL/GenBank/DDBJ whole genome shotgun (WGS) entry which is preliminary data.</text>
</comment>
<feature type="chain" id="PRO_5037068474" evidence="2">
    <location>
        <begin position="26"/>
        <end position="547"/>
    </location>
</feature>
<evidence type="ECO:0000256" key="1">
    <source>
        <dbReference type="ARBA" id="ARBA00022729"/>
    </source>
</evidence>
<dbReference type="Proteomes" id="UP000646211">
    <property type="component" value="Unassembled WGS sequence"/>
</dbReference>
<dbReference type="NCBIfam" id="TIGR04183">
    <property type="entry name" value="Por_Secre_tail"/>
    <property type="match status" value="1"/>
</dbReference>